<dbReference type="Proteomes" id="UP000011529">
    <property type="component" value="Unassembled WGS sequence"/>
</dbReference>
<keyword evidence="2" id="KW-1185">Reference proteome</keyword>
<organism evidence="1 2">
    <name type="scientific">Rhodopirellula europaea 6C</name>
    <dbReference type="NCBI Taxonomy" id="1263867"/>
    <lineage>
        <taxon>Bacteria</taxon>
        <taxon>Pseudomonadati</taxon>
        <taxon>Planctomycetota</taxon>
        <taxon>Planctomycetia</taxon>
        <taxon>Pirellulales</taxon>
        <taxon>Pirellulaceae</taxon>
        <taxon>Rhodopirellula</taxon>
    </lineage>
</organism>
<accession>M2B1L7</accession>
<name>M2B1L7_9BACT</name>
<reference evidence="1" key="1">
    <citation type="submission" date="2012-11" db="EMBL/GenBank/DDBJ databases">
        <title>Permanent draft genomes of Rhodopirellula europaea strain SH398 and 6C.</title>
        <authorList>
            <person name="Richter M."/>
            <person name="Richter-Heitmann T."/>
            <person name="Frank C."/>
            <person name="Harder J."/>
            <person name="Glockner F.O."/>
        </authorList>
    </citation>
    <scope>NUCLEOTIDE SEQUENCE</scope>
    <source>
        <strain evidence="1">6C</strain>
    </source>
</reference>
<dbReference type="EMBL" id="ANMO01000025">
    <property type="protein sequence ID" value="EMB18812.1"/>
    <property type="molecule type" value="Genomic_DNA"/>
</dbReference>
<protein>
    <submittedName>
        <fullName evidence="1">Uncharacterized protein</fullName>
    </submittedName>
</protein>
<proteinExistence type="predicted"/>
<sequence length="48" mass="5353">MIQVYQAARFSPIHDCQFAMSILQFAITPSATSHLAITPIRPGRGRRP</sequence>
<gene>
    <name evidence="1" type="ORF">RE6C_00445</name>
</gene>
<dbReference type="PATRIC" id="fig|1263867.3.peg.479"/>
<comment type="caution">
    <text evidence="1">The sequence shown here is derived from an EMBL/GenBank/DDBJ whole genome shotgun (WGS) entry which is preliminary data.</text>
</comment>
<evidence type="ECO:0000313" key="1">
    <source>
        <dbReference type="EMBL" id="EMB18812.1"/>
    </source>
</evidence>
<dbReference type="AlphaFoldDB" id="M2B1L7"/>
<reference evidence="1" key="2">
    <citation type="journal article" date="2013" name="Mar. Genomics">
        <title>Expression of sulfatases in Rhodopirellula baltica and the diversity of sulfatases in the genus Rhodopirellula.</title>
        <authorList>
            <person name="Wegner C.E."/>
            <person name="Richter-Heitmann T."/>
            <person name="Klindworth A."/>
            <person name="Klockow C."/>
            <person name="Richter M."/>
            <person name="Achstetter T."/>
            <person name="Glockner F.O."/>
            <person name="Harder J."/>
        </authorList>
    </citation>
    <scope>NUCLEOTIDE SEQUENCE [LARGE SCALE GENOMIC DNA]</scope>
    <source>
        <strain evidence="1">6C</strain>
    </source>
</reference>
<evidence type="ECO:0000313" key="2">
    <source>
        <dbReference type="Proteomes" id="UP000011529"/>
    </source>
</evidence>